<feature type="compositionally biased region" description="Basic and acidic residues" evidence="1">
    <location>
        <begin position="123"/>
        <end position="139"/>
    </location>
</feature>
<evidence type="ECO:0000313" key="2">
    <source>
        <dbReference type="EMBL" id="KAK4455374.1"/>
    </source>
</evidence>
<feature type="compositionally biased region" description="Basic and acidic residues" evidence="1">
    <location>
        <begin position="171"/>
        <end position="206"/>
    </location>
</feature>
<dbReference type="AlphaFoldDB" id="A0AAV9H2V4"/>
<protein>
    <submittedName>
        <fullName evidence="2">Uncharacterized protein</fullName>
    </submittedName>
</protein>
<feature type="compositionally biased region" description="Low complexity" evidence="1">
    <location>
        <begin position="217"/>
        <end position="237"/>
    </location>
</feature>
<dbReference type="Proteomes" id="UP001321760">
    <property type="component" value="Unassembled WGS sequence"/>
</dbReference>
<organism evidence="2 3">
    <name type="scientific">Podospora aff. communis PSN243</name>
    <dbReference type="NCBI Taxonomy" id="3040156"/>
    <lineage>
        <taxon>Eukaryota</taxon>
        <taxon>Fungi</taxon>
        <taxon>Dikarya</taxon>
        <taxon>Ascomycota</taxon>
        <taxon>Pezizomycotina</taxon>
        <taxon>Sordariomycetes</taxon>
        <taxon>Sordariomycetidae</taxon>
        <taxon>Sordariales</taxon>
        <taxon>Podosporaceae</taxon>
        <taxon>Podospora</taxon>
    </lineage>
</organism>
<sequence>MSKTVKFRRDSPSGKSYLDNCRSDSGVGSMSSDGDRDESAYRGDFQHSLHCLLEAETIRAQQWMDKAKNLEALLMGADRDLKETQMRLRELEAHTEELDEEQQKLVKANSILTEKNARLEEDLRQFKSESKRSSRRERQATSIVSGSGAEDKKPRQSREKRYAVSDTGGGVHERLAIERERERITKEKETERKKNEEREKEKAMERLRKRFAKPCDAITSKENSSSTSARSAMSGATLVTKSDCGRSRPSHRREYVEPLAIRMHPEKQPESKPSQKISRGKVRQSPQVQVSYGDEETSRLPNQAQVSYQVQVSYEIEKESEENDPAPKIDSEHTMPNSSDVTGKVAAVEGSVGAAPEGTNATKTLEVLDAPATDEVDNAASLSRARNAVEASAEDRRPCTPDSDDAPDIAAPRVPSPWQEIGSGDFERSVAVSAWQMINRLGHEVRRLESETSSLGSSGSADGIIVEPSRNNSGSDSAPSDGDLWPSGYQSFPVGNQRSGSKRPRNRSDQAGDSDNEDERPSGKRTNISALDERLTRSRFACPYQKYDPLGSPFCCMPSTKNPEGGADTFARIKSHIFRNHDPLTRCPNCWKACKTEDEAAGHRAASQCIKKASPSKYWMTGGQRHQVRGQKFVANSVDNWFCLFEILLPDACPDVASFRRRYSPYYFQDRTVRPLPASSIGTPSTSSAELSTTASAAVQAGVSANLPQLPGTQPPSFSPQAAVPNPNTATAETFDFQIPFSTLFPDLANDMSIDDISSQDSIQPLDIITYPPLIAAPAPIRTPSELRQIPSPPPSTSRSTSSLDHGQHVDISSPTHPFLLRDNERLRADNATLQYEVDMLRRRQGRMQSRLDELWNEVRPLDRILQELLYLPAAKGSESERVVNVNHLFGILERIGGVKKALNSCQ</sequence>
<proteinExistence type="predicted"/>
<feature type="compositionally biased region" description="Low complexity" evidence="1">
    <location>
        <begin position="451"/>
        <end position="460"/>
    </location>
</feature>
<dbReference type="PANTHER" id="PTHR38166">
    <property type="entry name" value="C2H2-TYPE DOMAIN-CONTAINING PROTEIN-RELATED"/>
    <property type="match status" value="1"/>
</dbReference>
<evidence type="ECO:0000256" key="1">
    <source>
        <dbReference type="SAM" id="MobiDB-lite"/>
    </source>
</evidence>
<feature type="region of interest" description="Disordered" evidence="1">
    <location>
        <begin position="123"/>
        <end position="422"/>
    </location>
</feature>
<feature type="compositionally biased region" description="Polar residues" evidence="1">
    <location>
        <begin position="488"/>
        <end position="499"/>
    </location>
</feature>
<keyword evidence="3" id="KW-1185">Reference proteome</keyword>
<comment type="caution">
    <text evidence="2">The sequence shown here is derived from an EMBL/GenBank/DDBJ whole genome shotgun (WGS) entry which is preliminary data.</text>
</comment>
<feature type="compositionally biased region" description="Basic and acidic residues" evidence="1">
    <location>
        <begin position="149"/>
        <end position="163"/>
    </location>
</feature>
<reference evidence="2" key="2">
    <citation type="submission" date="2023-05" db="EMBL/GenBank/DDBJ databases">
        <authorList>
            <consortium name="Lawrence Berkeley National Laboratory"/>
            <person name="Steindorff A."/>
            <person name="Hensen N."/>
            <person name="Bonometti L."/>
            <person name="Westerberg I."/>
            <person name="Brannstrom I.O."/>
            <person name="Guillou S."/>
            <person name="Cros-Aarteil S."/>
            <person name="Calhoun S."/>
            <person name="Haridas S."/>
            <person name="Kuo A."/>
            <person name="Mondo S."/>
            <person name="Pangilinan J."/>
            <person name="Riley R."/>
            <person name="Labutti K."/>
            <person name="Andreopoulos B."/>
            <person name="Lipzen A."/>
            <person name="Chen C."/>
            <person name="Yanf M."/>
            <person name="Daum C."/>
            <person name="Ng V."/>
            <person name="Clum A."/>
            <person name="Ohm R."/>
            <person name="Martin F."/>
            <person name="Silar P."/>
            <person name="Natvig D."/>
            <person name="Lalanne C."/>
            <person name="Gautier V."/>
            <person name="Ament-Velasquez S.L."/>
            <person name="Kruys A."/>
            <person name="Hutchinson M.I."/>
            <person name="Powell A.J."/>
            <person name="Barry K."/>
            <person name="Miller A.N."/>
            <person name="Grigoriev I.V."/>
            <person name="Debuchy R."/>
            <person name="Gladieux P."/>
            <person name="Thoren M.H."/>
            <person name="Johannesson H."/>
        </authorList>
    </citation>
    <scope>NUCLEOTIDE SEQUENCE</scope>
    <source>
        <strain evidence="2">PSN243</strain>
    </source>
</reference>
<feature type="region of interest" description="Disordered" evidence="1">
    <location>
        <begin position="784"/>
        <end position="817"/>
    </location>
</feature>
<name>A0AAV9H2V4_9PEZI</name>
<feature type="region of interest" description="Disordered" evidence="1">
    <location>
        <begin position="706"/>
        <end position="727"/>
    </location>
</feature>
<feature type="compositionally biased region" description="Polar residues" evidence="1">
    <location>
        <begin position="469"/>
        <end position="478"/>
    </location>
</feature>
<gene>
    <name evidence="2" type="ORF">QBC34DRAFT_389806</name>
</gene>
<feature type="region of interest" description="Disordered" evidence="1">
    <location>
        <begin position="1"/>
        <end position="41"/>
    </location>
</feature>
<dbReference type="EMBL" id="MU865914">
    <property type="protein sequence ID" value="KAK4455374.1"/>
    <property type="molecule type" value="Genomic_DNA"/>
</dbReference>
<dbReference type="PANTHER" id="PTHR38166:SF1">
    <property type="entry name" value="C2H2-TYPE DOMAIN-CONTAINING PROTEIN"/>
    <property type="match status" value="1"/>
</dbReference>
<feature type="region of interest" description="Disordered" evidence="1">
    <location>
        <begin position="450"/>
        <end position="530"/>
    </location>
</feature>
<feature type="compositionally biased region" description="Low complexity" evidence="1">
    <location>
        <begin position="305"/>
        <end position="314"/>
    </location>
</feature>
<reference evidence="2" key="1">
    <citation type="journal article" date="2023" name="Mol. Phylogenet. Evol.">
        <title>Genome-scale phylogeny and comparative genomics of the fungal order Sordariales.</title>
        <authorList>
            <person name="Hensen N."/>
            <person name="Bonometti L."/>
            <person name="Westerberg I."/>
            <person name="Brannstrom I.O."/>
            <person name="Guillou S."/>
            <person name="Cros-Aarteil S."/>
            <person name="Calhoun S."/>
            <person name="Haridas S."/>
            <person name="Kuo A."/>
            <person name="Mondo S."/>
            <person name="Pangilinan J."/>
            <person name="Riley R."/>
            <person name="LaButti K."/>
            <person name="Andreopoulos B."/>
            <person name="Lipzen A."/>
            <person name="Chen C."/>
            <person name="Yan M."/>
            <person name="Daum C."/>
            <person name="Ng V."/>
            <person name="Clum A."/>
            <person name="Steindorff A."/>
            <person name="Ohm R.A."/>
            <person name="Martin F."/>
            <person name="Silar P."/>
            <person name="Natvig D.O."/>
            <person name="Lalanne C."/>
            <person name="Gautier V."/>
            <person name="Ament-Velasquez S.L."/>
            <person name="Kruys A."/>
            <person name="Hutchinson M.I."/>
            <person name="Powell A.J."/>
            <person name="Barry K."/>
            <person name="Miller A.N."/>
            <person name="Grigoriev I.V."/>
            <person name="Debuchy R."/>
            <person name="Gladieux P."/>
            <person name="Hiltunen Thoren M."/>
            <person name="Johannesson H."/>
        </authorList>
    </citation>
    <scope>NUCLEOTIDE SEQUENCE</scope>
    <source>
        <strain evidence="2">PSN243</strain>
    </source>
</reference>
<feature type="compositionally biased region" description="Low complexity" evidence="1">
    <location>
        <begin position="23"/>
        <end position="32"/>
    </location>
</feature>
<evidence type="ECO:0000313" key="3">
    <source>
        <dbReference type="Proteomes" id="UP001321760"/>
    </source>
</evidence>
<accession>A0AAV9H2V4</accession>